<name>A0ABY2WT19_9RHOB</name>
<evidence type="ECO:0000313" key="4">
    <source>
        <dbReference type="Proteomes" id="UP001193035"/>
    </source>
</evidence>
<dbReference type="Proteomes" id="UP001193035">
    <property type="component" value="Unassembled WGS sequence"/>
</dbReference>
<feature type="domain" description="Glycosyl transferase family 28 C-terminal" evidence="2">
    <location>
        <begin position="633"/>
        <end position="710"/>
    </location>
</feature>
<proteinExistence type="predicted"/>
<sequence length="742" mass="81576">MPSAGRGRYHFGPHRPSAPVCRAGRKSQANTRTLFRAEFQEKADRFSRHRNCGGPMILLEAGLRNVRSFDAQLIFAEQLRARGFDACIGAEYFPEDAGRGRTYEAAKLLVDKEDLAPKTVFVLGAEEIGDPLLASLREKQLEADVPVIATGRFTDNQSYVGAKARLAYALGREAKVIDLTDTQPRSMMPTAICPLVAEVKPVARPTVEIPRLTIVLGSMELDNPETLPCLSRMSFQGEYSLKIVVNGLQNDEIKSSSFRDLPTVLYTDLSPLTLARETDILAVFGQGMAGERMAALAVELMAAGGVVIDGTEDEALLSSGAPALLGPKTPFSLDGYLTGKVLGNIAHISDQVSRSPWLRTIDITRLETAADLKPGNLRAARKTRTTLFVPTNGVGLGHAQRCTVIANEMPARTTPVFAAFPSCVPLVRRRGFDCIPLVARTDEKDTPNANDLLTYRRLSSALQPGDRLVFDGGFVFDSIYRVILERRLSAAWIRRGLWPGGRPSQGMLDREGVFDRVIVPSEAFQELNDAYSYGDHVRYVGPIVRQVVLSPEDRDHLRDRLAERFGNEFRQLVVSMLGGGVASDRTAQLQAISGNLAERPDCLHLIVTWPGSTIQPSFFGWRNTRVVQTFEATALCLAADLVISAAGYNSVHEILYHGIPAIFIPQSAPYLDDQERRATALSDRGLCATITDTELMKLERTLRDCLDGDELEHFRAALAEIELPETGTMAAARILAEDWKKR</sequence>
<comment type="caution">
    <text evidence="3">The sequence shown here is derived from an EMBL/GenBank/DDBJ whole genome shotgun (WGS) entry which is preliminary data.</text>
</comment>
<dbReference type="GO" id="GO:0016740">
    <property type="term" value="F:transferase activity"/>
    <property type="evidence" value="ECO:0007669"/>
    <property type="project" value="UniProtKB-KW"/>
</dbReference>
<evidence type="ECO:0000313" key="3">
    <source>
        <dbReference type="EMBL" id="TMV04213.1"/>
    </source>
</evidence>
<gene>
    <name evidence="3" type="ORF">FGK63_18165</name>
</gene>
<accession>A0ABY2WT19</accession>
<evidence type="ECO:0000256" key="1">
    <source>
        <dbReference type="SAM" id="MobiDB-lite"/>
    </source>
</evidence>
<dbReference type="PANTHER" id="PTHR21015">
    <property type="entry name" value="UDP-N-ACETYLGLUCOSAMINE--N-ACETYLMURAMYL-(PENTAPEPTIDE) PYROPHOSPHORYL-UNDECAPRENOL N-ACETYLGLUCOSAMINE TRANSFERASE 1"/>
    <property type="match status" value="1"/>
</dbReference>
<dbReference type="SUPFAM" id="SSF53756">
    <property type="entry name" value="UDP-Glycosyltransferase/glycogen phosphorylase"/>
    <property type="match status" value="1"/>
</dbReference>
<protein>
    <submittedName>
        <fullName evidence="3">UDP-N-acetylglucosamine--N-acetylmuramyl-(Pentapeptide) pyrophosphoryl-undecaprenol N-acetylglucosamine transferase</fullName>
    </submittedName>
</protein>
<keyword evidence="4" id="KW-1185">Reference proteome</keyword>
<keyword evidence="3" id="KW-0808">Transferase</keyword>
<feature type="region of interest" description="Disordered" evidence="1">
    <location>
        <begin position="1"/>
        <end position="26"/>
    </location>
</feature>
<dbReference type="EMBL" id="VCPD01000008">
    <property type="protein sequence ID" value="TMV04213.1"/>
    <property type="molecule type" value="Genomic_DNA"/>
</dbReference>
<dbReference type="PANTHER" id="PTHR21015:SF28">
    <property type="entry name" value="SLL1722 PROTEIN"/>
    <property type="match status" value="1"/>
</dbReference>
<reference evidence="3 4" key="1">
    <citation type="submission" date="2019-05" db="EMBL/GenBank/DDBJ databases">
        <title>Ruegeria sp. nov., isolated from tidal flat.</title>
        <authorList>
            <person name="Kim W."/>
        </authorList>
    </citation>
    <scope>NUCLEOTIDE SEQUENCE [LARGE SCALE GENOMIC DNA]</scope>
    <source>
        <strain evidence="3 4">CAU 1488</strain>
    </source>
</reference>
<evidence type="ECO:0000259" key="2">
    <source>
        <dbReference type="Pfam" id="PF04101"/>
    </source>
</evidence>
<dbReference type="InterPro" id="IPR007235">
    <property type="entry name" value="Glyco_trans_28_C"/>
</dbReference>
<dbReference type="Pfam" id="PF04101">
    <property type="entry name" value="Glyco_tran_28_C"/>
    <property type="match status" value="1"/>
</dbReference>
<organism evidence="3 4">
    <name type="scientific">Ruegeria sediminis</name>
    <dbReference type="NCBI Taxonomy" id="2583820"/>
    <lineage>
        <taxon>Bacteria</taxon>
        <taxon>Pseudomonadati</taxon>
        <taxon>Pseudomonadota</taxon>
        <taxon>Alphaproteobacteria</taxon>
        <taxon>Rhodobacterales</taxon>
        <taxon>Roseobacteraceae</taxon>
        <taxon>Ruegeria</taxon>
    </lineage>
</organism>
<dbReference type="Gene3D" id="3.40.50.2000">
    <property type="entry name" value="Glycogen Phosphorylase B"/>
    <property type="match status" value="1"/>
</dbReference>